<gene>
    <name evidence="1" type="ORF">OKIOD_LOCUS9573</name>
</gene>
<evidence type="ECO:0000313" key="2">
    <source>
        <dbReference type="Proteomes" id="UP001158576"/>
    </source>
</evidence>
<dbReference type="EMBL" id="OU015566">
    <property type="protein sequence ID" value="CAG5103520.1"/>
    <property type="molecule type" value="Genomic_DNA"/>
</dbReference>
<name>A0ABN7SR71_OIKDI</name>
<evidence type="ECO:0000313" key="1">
    <source>
        <dbReference type="EMBL" id="CAG5103520.1"/>
    </source>
</evidence>
<organism evidence="1 2">
    <name type="scientific">Oikopleura dioica</name>
    <name type="common">Tunicate</name>
    <dbReference type="NCBI Taxonomy" id="34765"/>
    <lineage>
        <taxon>Eukaryota</taxon>
        <taxon>Metazoa</taxon>
        <taxon>Chordata</taxon>
        <taxon>Tunicata</taxon>
        <taxon>Appendicularia</taxon>
        <taxon>Copelata</taxon>
        <taxon>Oikopleuridae</taxon>
        <taxon>Oikopleura</taxon>
    </lineage>
</organism>
<protein>
    <submittedName>
        <fullName evidence="1">Oidioi.mRNA.OKI2018_I69.chr1.g808.t1.cds</fullName>
    </submittedName>
</protein>
<proteinExistence type="predicted"/>
<keyword evidence="2" id="KW-1185">Reference proteome</keyword>
<dbReference type="Proteomes" id="UP001158576">
    <property type="component" value="Chromosome 1"/>
</dbReference>
<sequence length="100" mass="10889">MTVFSLDKYESFIDPSIAGKDCSLTILNPSNSRISARGNVALSNFACEDAFVEINGQKFCGNEEVDVEINDQFDLIFFGNFATGSSPPGVGSIRIDVYNH</sequence>
<accession>A0ABN7SR71</accession>
<reference evidence="1 2" key="1">
    <citation type="submission" date="2021-04" db="EMBL/GenBank/DDBJ databases">
        <authorList>
            <person name="Bliznina A."/>
        </authorList>
    </citation>
    <scope>NUCLEOTIDE SEQUENCE [LARGE SCALE GENOMIC DNA]</scope>
</reference>